<comment type="caution">
    <text evidence="1">The sequence shown here is derived from an EMBL/GenBank/DDBJ whole genome shotgun (WGS) entry which is preliminary data.</text>
</comment>
<dbReference type="SUPFAM" id="SSF118310">
    <property type="entry name" value="AN1-like Zinc finger"/>
    <property type="match status" value="1"/>
</dbReference>
<organism evidence="1">
    <name type="scientific">candidate division WWE3 bacterium</name>
    <dbReference type="NCBI Taxonomy" id="2053526"/>
    <lineage>
        <taxon>Bacteria</taxon>
        <taxon>Katanobacteria</taxon>
    </lineage>
</organism>
<accession>A0A7C4XTE0</accession>
<dbReference type="AlphaFoldDB" id="A0A7C4XTE0"/>
<proteinExistence type="predicted"/>
<name>A0A7C4XTE0_UNCKA</name>
<dbReference type="EMBL" id="DSRT01000094">
    <property type="protein sequence ID" value="HGW29639.1"/>
    <property type="molecule type" value="Genomic_DNA"/>
</dbReference>
<evidence type="ECO:0008006" key="2">
    <source>
        <dbReference type="Google" id="ProtNLM"/>
    </source>
</evidence>
<gene>
    <name evidence="1" type="ORF">ENR63_01810</name>
</gene>
<dbReference type="InterPro" id="IPR035896">
    <property type="entry name" value="AN1-like_Znf"/>
</dbReference>
<evidence type="ECO:0000313" key="1">
    <source>
        <dbReference type="EMBL" id="HGW29639.1"/>
    </source>
</evidence>
<sequence length="32" mass="3827">MPNCEQCGKEVILPFESKFCRCHFCLEHRLLD</sequence>
<protein>
    <recommendedName>
        <fullName evidence="2">AN1-type domain-containing protein</fullName>
    </recommendedName>
</protein>
<reference evidence="1" key="1">
    <citation type="journal article" date="2020" name="mSystems">
        <title>Genome- and Community-Level Interaction Insights into Carbon Utilization and Element Cycling Functions of Hydrothermarchaeota in Hydrothermal Sediment.</title>
        <authorList>
            <person name="Zhou Z."/>
            <person name="Liu Y."/>
            <person name="Xu W."/>
            <person name="Pan J."/>
            <person name="Luo Z.H."/>
            <person name="Li M."/>
        </authorList>
    </citation>
    <scope>NUCLEOTIDE SEQUENCE [LARGE SCALE GENOMIC DNA]</scope>
    <source>
        <strain evidence="1">SpSt-417</strain>
    </source>
</reference>